<dbReference type="GO" id="GO:0003700">
    <property type="term" value="F:DNA-binding transcription factor activity"/>
    <property type="evidence" value="ECO:0007669"/>
    <property type="project" value="TreeGrafter"/>
</dbReference>
<evidence type="ECO:0000256" key="1">
    <source>
        <dbReference type="ARBA" id="ARBA00023015"/>
    </source>
</evidence>
<comment type="caution">
    <text evidence="5">The sequence shown here is derived from an EMBL/GenBank/DDBJ whole genome shotgun (WGS) entry which is preliminary data.</text>
</comment>
<dbReference type="InterPro" id="IPR018653">
    <property type="entry name" value="ScfR_C"/>
</dbReference>
<dbReference type="InterPro" id="IPR010982">
    <property type="entry name" value="Lambda_DNA-bd_dom_sf"/>
</dbReference>
<dbReference type="Pfam" id="PF09856">
    <property type="entry name" value="ScfRs"/>
    <property type="match status" value="1"/>
</dbReference>
<evidence type="ECO:0000256" key="3">
    <source>
        <dbReference type="ARBA" id="ARBA00023163"/>
    </source>
</evidence>
<dbReference type="AlphaFoldDB" id="A0A6B0TUH8"/>
<dbReference type="InterPro" id="IPR001387">
    <property type="entry name" value="Cro/C1-type_HTH"/>
</dbReference>
<dbReference type="GO" id="GO:0005829">
    <property type="term" value="C:cytosol"/>
    <property type="evidence" value="ECO:0007669"/>
    <property type="project" value="TreeGrafter"/>
</dbReference>
<dbReference type="PROSITE" id="PS50943">
    <property type="entry name" value="HTH_CROC1"/>
    <property type="match status" value="1"/>
</dbReference>
<evidence type="ECO:0000256" key="2">
    <source>
        <dbReference type="ARBA" id="ARBA00023125"/>
    </source>
</evidence>
<proteinExistence type="predicted"/>
<protein>
    <submittedName>
        <fullName evidence="5">DUF2083 domain-containing protein</fullName>
    </submittedName>
</protein>
<keyword evidence="3" id="KW-0804">Transcription</keyword>
<dbReference type="Gene3D" id="1.10.260.40">
    <property type="entry name" value="lambda repressor-like DNA-binding domains"/>
    <property type="match status" value="1"/>
</dbReference>
<keyword evidence="2" id="KW-0238">DNA-binding</keyword>
<reference evidence="5 6" key="1">
    <citation type="submission" date="2019-12" db="EMBL/GenBank/DDBJ databases">
        <title>Strain KN286 was isolated from seawater, which was collected from Caroline Seamount in the tropical western Pacific.</title>
        <authorList>
            <person name="Wang Q."/>
        </authorList>
    </citation>
    <scope>NUCLEOTIDE SEQUENCE [LARGE SCALE GENOMIC DNA]</scope>
    <source>
        <strain evidence="5 6">KN286</strain>
    </source>
</reference>
<gene>
    <name evidence="5" type="ORF">GSH16_05555</name>
</gene>
<name>A0A6B0TUH8_9RHOB</name>
<feature type="domain" description="HTH cro/C1-type" evidence="4">
    <location>
        <begin position="10"/>
        <end position="64"/>
    </location>
</feature>
<sequence>MGRSLAGTRIRERRRALGLTQTALAEAAGISPSYLNLIEHNRRGIAGRVLVAVARALDLPPAQLAEGAESALVNELREIAAQMPEHGPEEAGIEEMIGRFPGWSRTLSAQMRRIRDQDRAIAALTDRLTHDPFLQESLHLMLSNITAIRSTSNILETMDDIPEEMQSRFHTNIHAESVRLSEAAQSLTAYFDRAADTGSDAVTADEEIDRFLSGQDHHFPTLDAAAEAGGDGILARTALLDEVAGGPDSQVRVAVGRVLDRYFKDARAMPLDRFAEAAADLDYDPAALATAFGADLHATFRRLATLRRPGIDAPAFGLFIVNAAGHALYRRPVAGFAMPRHGNACPLLPIFQSLAQPARALRRRIALPSGQTFDSFAATIDLAAPGFDRPPVLEAAMLLRAVEAGDRSGAGGPPPDPVGPGCRVCPRADCAARAEPQLLDPRTA</sequence>
<keyword evidence="6" id="KW-1185">Reference proteome</keyword>
<keyword evidence="1" id="KW-0805">Transcription regulation</keyword>
<dbReference type="PANTHER" id="PTHR46797">
    <property type="entry name" value="HTH-TYPE TRANSCRIPTIONAL REGULATOR"/>
    <property type="match status" value="1"/>
</dbReference>
<accession>A0A6B0TUH8</accession>
<organism evidence="5 6">
    <name type="scientific">Oceanomicrobium pacificus</name>
    <dbReference type="NCBI Taxonomy" id="2692916"/>
    <lineage>
        <taxon>Bacteria</taxon>
        <taxon>Pseudomonadati</taxon>
        <taxon>Pseudomonadota</taxon>
        <taxon>Alphaproteobacteria</taxon>
        <taxon>Rhodobacterales</taxon>
        <taxon>Paracoccaceae</taxon>
        <taxon>Oceanomicrobium</taxon>
    </lineage>
</organism>
<evidence type="ECO:0000259" key="4">
    <source>
        <dbReference type="PROSITE" id="PS50943"/>
    </source>
</evidence>
<dbReference type="InterPro" id="IPR050807">
    <property type="entry name" value="TransReg_Diox_bact_type"/>
</dbReference>
<dbReference type="EMBL" id="WUWG01000001">
    <property type="protein sequence ID" value="MXU64902.1"/>
    <property type="molecule type" value="Genomic_DNA"/>
</dbReference>
<dbReference type="PANTHER" id="PTHR46797:SF23">
    <property type="entry name" value="HTH-TYPE TRANSCRIPTIONAL REGULATOR SUTR"/>
    <property type="match status" value="1"/>
</dbReference>
<dbReference type="Pfam" id="PF01381">
    <property type="entry name" value="HTH_3"/>
    <property type="match status" value="1"/>
</dbReference>
<dbReference type="GO" id="GO:0003677">
    <property type="term" value="F:DNA binding"/>
    <property type="evidence" value="ECO:0007669"/>
    <property type="project" value="UniProtKB-KW"/>
</dbReference>
<dbReference type="SUPFAM" id="SSF47413">
    <property type="entry name" value="lambda repressor-like DNA-binding domains"/>
    <property type="match status" value="1"/>
</dbReference>
<dbReference type="CDD" id="cd00093">
    <property type="entry name" value="HTH_XRE"/>
    <property type="match status" value="1"/>
</dbReference>
<dbReference type="Proteomes" id="UP000436016">
    <property type="component" value="Unassembled WGS sequence"/>
</dbReference>
<evidence type="ECO:0000313" key="5">
    <source>
        <dbReference type="EMBL" id="MXU64902.1"/>
    </source>
</evidence>
<dbReference type="SMART" id="SM00530">
    <property type="entry name" value="HTH_XRE"/>
    <property type="match status" value="1"/>
</dbReference>
<evidence type="ECO:0000313" key="6">
    <source>
        <dbReference type="Proteomes" id="UP000436016"/>
    </source>
</evidence>
<dbReference type="RefSeq" id="WP_160852696.1">
    <property type="nucleotide sequence ID" value="NZ_WUWG01000001.1"/>
</dbReference>